<evidence type="ECO:0000313" key="3">
    <source>
        <dbReference type="EMBL" id="ODR42162.1"/>
    </source>
</evidence>
<reference evidence="2 5" key="1">
    <citation type="submission" date="2016-07" db="EMBL/GenBank/DDBJ databases">
        <title>Characterization of isolates of Eisenbergiella tayi derived from blood cultures, using whole genome sequencing.</title>
        <authorList>
            <person name="Burdz T."/>
            <person name="Wiebe D."/>
            <person name="Huynh C."/>
            <person name="Bernard K."/>
        </authorList>
    </citation>
    <scope>NUCLEOTIDE SEQUENCE [LARGE SCALE GENOMIC DNA]</scope>
    <source>
        <strain evidence="2 5">NML 110608</strain>
    </source>
</reference>
<evidence type="ECO:0000313" key="4">
    <source>
        <dbReference type="EMBL" id="ODR53240.1"/>
    </source>
</evidence>
<keyword evidence="2" id="KW-0378">Hydrolase</keyword>
<gene>
    <name evidence="2" type="primary">stp_3</name>
    <name evidence="3" type="ORF">BEI59_31985</name>
    <name evidence="2" type="ORF">BEI61_06007</name>
    <name evidence="4" type="ORF">BEI63_18920</name>
</gene>
<dbReference type="RefSeq" id="WP_069155241.1">
    <property type="nucleotide sequence ID" value="NZ_DBFYTW010000387.1"/>
</dbReference>
<reference evidence="4 7" key="2">
    <citation type="submission" date="2016-08" db="EMBL/GenBank/DDBJ databases">
        <title>Characterization of Isolates of Eisenbergiella tayi Derived from Blood Cultures, Using Whole Genome Sequencing.</title>
        <authorList>
            <person name="Bernier A.-M."/>
            <person name="Burdz T."/>
            <person name="Wiebe D."/>
            <person name="Bernard K."/>
        </authorList>
    </citation>
    <scope>NUCLEOTIDE SEQUENCE [LARGE SCALE GENOMIC DNA]</scope>
    <source>
        <strain evidence="4 7">NML120146</strain>
    </source>
</reference>
<comment type="caution">
    <text evidence="2">The sequence shown here is derived from an EMBL/GenBank/DDBJ whole genome shotgun (WGS) entry which is preliminary data.</text>
</comment>
<evidence type="ECO:0000313" key="7">
    <source>
        <dbReference type="Proteomes" id="UP000094869"/>
    </source>
</evidence>
<organism evidence="2 5">
    <name type="scientific">Eisenbergiella tayi</name>
    <dbReference type="NCBI Taxonomy" id="1432052"/>
    <lineage>
        <taxon>Bacteria</taxon>
        <taxon>Bacillati</taxon>
        <taxon>Bacillota</taxon>
        <taxon>Clostridia</taxon>
        <taxon>Lachnospirales</taxon>
        <taxon>Lachnospiraceae</taxon>
        <taxon>Eisenbergiella</taxon>
    </lineage>
</organism>
<evidence type="ECO:0000313" key="2">
    <source>
        <dbReference type="EMBL" id="ODM02008.1"/>
    </source>
</evidence>
<dbReference type="AlphaFoldDB" id="A0A1E2ZZT5"/>
<dbReference type="Proteomes" id="UP000094067">
    <property type="component" value="Unassembled WGS sequence"/>
</dbReference>
<accession>A0A1E2ZZT5</accession>
<dbReference type="PROSITE" id="PS51746">
    <property type="entry name" value="PPM_2"/>
    <property type="match status" value="1"/>
</dbReference>
<dbReference type="Pfam" id="PF13672">
    <property type="entry name" value="PP2C_2"/>
    <property type="match status" value="1"/>
</dbReference>
<sequence>MNCVACCGTDIGTSRKVNQDAVSIKTRQIHGTDCYMAIVCDGVGGLAQGEYASSCMRERLERWFLYEYPQITVNDETDKIIQERLKKTVDIQNKVLYEYGKRQGIRCATTVSALLWTGQKYFIVHVGDSRIYLLDGKVKQLTEDQTLAAREVKLGVLQKEDVQKDVRQNVILQSVGAERSVNILTYCGYAGGDFSFLVCTDGFYHHADKMELSELFYEKKYNSSDELGRKIEGLIRCIKERGEQDNISIAVIQCRENMLIHAHDMC</sequence>
<dbReference type="InterPro" id="IPR036457">
    <property type="entry name" value="PPM-type-like_dom_sf"/>
</dbReference>
<feature type="domain" description="PPM-type phosphatase" evidence="1">
    <location>
        <begin position="4"/>
        <end position="254"/>
    </location>
</feature>
<dbReference type="Gene3D" id="3.60.40.10">
    <property type="entry name" value="PPM-type phosphatase domain"/>
    <property type="match status" value="1"/>
</dbReference>
<dbReference type="SMART" id="SM00331">
    <property type="entry name" value="PP2C_SIG"/>
    <property type="match status" value="1"/>
</dbReference>
<keyword evidence="7" id="KW-1185">Reference proteome</keyword>
<dbReference type="InterPro" id="IPR001932">
    <property type="entry name" value="PPM-type_phosphatase-like_dom"/>
</dbReference>
<dbReference type="EMBL" id="MCGH01000005">
    <property type="protein sequence ID" value="ODM02008.1"/>
    <property type="molecule type" value="Genomic_DNA"/>
</dbReference>
<evidence type="ECO:0000313" key="6">
    <source>
        <dbReference type="Proteomes" id="UP000094271"/>
    </source>
</evidence>
<dbReference type="EC" id="3.1.3.16" evidence="2"/>
<dbReference type="OrthoDB" id="9801841at2"/>
<protein>
    <submittedName>
        <fullName evidence="2">Serine/threonine phosphatase stp</fullName>
        <ecNumber evidence="2">3.1.3.16</ecNumber>
    </submittedName>
</protein>
<evidence type="ECO:0000259" key="1">
    <source>
        <dbReference type="PROSITE" id="PS51746"/>
    </source>
</evidence>
<name>A0A1E2ZZT5_9FIRM</name>
<evidence type="ECO:0000313" key="5">
    <source>
        <dbReference type="Proteomes" id="UP000094067"/>
    </source>
</evidence>
<dbReference type="GO" id="GO:0004722">
    <property type="term" value="F:protein serine/threonine phosphatase activity"/>
    <property type="evidence" value="ECO:0007669"/>
    <property type="project" value="UniProtKB-EC"/>
</dbReference>
<dbReference type="SMART" id="SM00332">
    <property type="entry name" value="PP2Cc"/>
    <property type="match status" value="1"/>
</dbReference>
<dbReference type="EMBL" id="MEHD01000027">
    <property type="protein sequence ID" value="ODR53240.1"/>
    <property type="molecule type" value="Genomic_DNA"/>
</dbReference>
<reference evidence="3 6" key="3">
    <citation type="submission" date="2016-08" db="EMBL/GenBank/DDBJ databases">
        <authorList>
            <person name="Seilhamer J.J."/>
        </authorList>
    </citation>
    <scope>NUCLEOTIDE SEQUENCE [LARGE SCALE GENOMIC DNA]</scope>
    <source>
        <strain evidence="3 6">NML150140-1</strain>
    </source>
</reference>
<dbReference type="Proteomes" id="UP000094869">
    <property type="component" value="Unassembled WGS sequence"/>
</dbReference>
<dbReference type="Proteomes" id="UP000094271">
    <property type="component" value="Unassembled WGS sequence"/>
</dbReference>
<dbReference type="CDD" id="cd00143">
    <property type="entry name" value="PP2Cc"/>
    <property type="match status" value="1"/>
</dbReference>
<dbReference type="EMBL" id="MEHA01000039">
    <property type="protein sequence ID" value="ODR42162.1"/>
    <property type="molecule type" value="Genomic_DNA"/>
</dbReference>
<dbReference type="SUPFAM" id="SSF81606">
    <property type="entry name" value="PP2C-like"/>
    <property type="match status" value="1"/>
</dbReference>
<proteinExistence type="predicted"/>